<dbReference type="PANTHER" id="PTHR11709">
    <property type="entry name" value="MULTI-COPPER OXIDASE"/>
    <property type="match status" value="1"/>
</dbReference>
<dbReference type="Pfam" id="PF00394">
    <property type="entry name" value="Cu-oxidase"/>
    <property type="match status" value="1"/>
</dbReference>
<sequence>VNGVTQCPIKPGESYTYEFQVTQYGHSWYHRSVSSASCHCLPQLTKQKPLLVTMPFALRSGIFPCQGSDVDPSSNCSGRGGSRFEAVVQKGKKYLLRIVNTSADMQYKFSIDNHMLEVVQTDFVPIHPYETDSISIGIGQRYTLVVTANPNSTAPFPPAPEDGNFWIRTIPLAHCGKLRPGLWPTYGILRYSPDGYSPAVLSDPVSKPYDLDYYNATNPPECVDKPPDQSHPIVPWFVGKNPVDTQELIVAVDENVTHGFQRWEVGGEPMWLDWGNPVIVNLENTTCNPEYDVIVENHRQVWPFFDWVYFIIQGTCAFNSTTHPEQREIRAAHPIHLHGHDFAILAQGHGEWDALDPKPKLNFNNPLRRDVALLDSTGYLVIAFRIDNPGVWLMHCHIAWHASSGLASQIVERQREIRTTIRNEQQIQETCWDWRNYTKTVDTFQDDSGV</sequence>
<evidence type="ECO:0000313" key="9">
    <source>
        <dbReference type="Proteomes" id="UP000326924"/>
    </source>
</evidence>
<evidence type="ECO:0000259" key="7">
    <source>
        <dbReference type="Pfam" id="PF07732"/>
    </source>
</evidence>
<dbReference type="InterPro" id="IPR011706">
    <property type="entry name" value="Cu-oxidase_C"/>
</dbReference>
<dbReference type="InterPro" id="IPR033138">
    <property type="entry name" value="Cu_oxidase_CS"/>
</dbReference>
<keyword evidence="2" id="KW-0479">Metal-binding</keyword>
<dbReference type="PROSITE" id="PS00080">
    <property type="entry name" value="MULTICOPPER_OXIDASE2"/>
    <property type="match status" value="1"/>
</dbReference>
<comment type="caution">
    <text evidence="8">The sequence shown here is derived from an EMBL/GenBank/DDBJ whole genome shotgun (WGS) entry which is preliminary data.</text>
</comment>
<dbReference type="InParanoid" id="A0A5J5F8V4"/>
<proteinExistence type="inferred from homology"/>
<reference evidence="8 9" key="1">
    <citation type="submission" date="2019-09" db="EMBL/GenBank/DDBJ databases">
        <title>Draft genome of the ectomycorrhizal ascomycete Sphaerosporella brunnea.</title>
        <authorList>
            <consortium name="DOE Joint Genome Institute"/>
            <person name="Benucci G.M."/>
            <person name="Marozzi G."/>
            <person name="Antonielli L."/>
            <person name="Sanchez S."/>
            <person name="Marco P."/>
            <person name="Wang X."/>
            <person name="Falini L.B."/>
            <person name="Barry K."/>
            <person name="Haridas S."/>
            <person name="Lipzen A."/>
            <person name="Labutti K."/>
            <person name="Grigoriev I.V."/>
            <person name="Murat C."/>
            <person name="Martin F."/>
            <person name="Albertini E."/>
            <person name="Donnini D."/>
            <person name="Bonito G."/>
        </authorList>
    </citation>
    <scope>NUCLEOTIDE SEQUENCE [LARGE SCALE GENOMIC DNA]</scope>
    <source>
        <strain evidence="8 9">Sb_GMNB300</strain>
    </source>
</reference>
<dbReference type="OrthoDB" id="2121828at2759"/>
<evidence type="ECO:0000256" key="2">
    <source>
        <dbReference type="ARBA" id="ARBA00022723"/>
    </source>
</evidence>
<feature type="non-terminal residue" evidence="8">
    <location>
        <position position="1"/>
    </location>
</feature>
<organism evidence="8 9">
    <name type="scientific">Sphaerosporella brunnea</name>
    <dbReference type="NCBI Taxonomy" id="1250544"/>
    <lineage>
        <taxon>Eukaryota</taxon>
        <taxon>Fungi</taxon>
        <taxon>Dikarya</taxon>
        <taxon>Ascomycota</taxon>
        <taxon>Pezizomycotina</taxon>
        <taxon>Pezizomycetes</taxon>
        <taxon>Pezizales</taxon>
        <taxon>Pyronemataceae</taxon>
        <taxon>Sphaerosporella</taxon>
    </lineage>
</organism>
<gene>
    <name evidence="8" type="ORF">FN846DRAFT_771753</name>
</gene>
<dbReference type="GO" id="GO:0016491">
    <property type="term" value="F:oxidoreductase activity"/>
    <property type="evidence" value="ECO:0007669"/>
    <property type="project" value="UniProtKB-KW"/>
</dbReference>
<keyword evidence="9" id="KW-1185">Reference proteome</keyword>
<dbReference type="PROSITE" id="PS00079">
    <property type="entry name" value="MULTICOPPER_OXIDASE1"/>
    <property type="match status" value="1"/>
</dbReference>
<dbReference type="InterPro" id="IPR008972">
    <property type="entry name" value="Cupredoxin"/>
</dbReference>
<feature type="domain" description="Plastocyanin-like" evidence="5">
    <location>
        <begin position="77"/>
        <end position="192"/>
    </location>
</feature>
<feature type="domain" description="Plastocyanin-like" evidence="6">
    <location>
        <begin position="300"/>
        <end position="414"/>
    </location>
</feature>
<keyword evidence="4" id="KW-0186">Copper</keyword>
<dbReference type="Pfam" id="PF07731">
    <property type="entry name" value="Cu-oxidase_2"/>
    <property type="match status" value="1"/>
</dbReference>
<protein>
    <submittedName>
        <fullName evidence="8">Multicopper oxidase-domain-containing protein</fullName>
    </submittedName>
</protein>
<name>A0A5J5F8V4_9PEZI</name>
<dbReference type="Pfam" id="PF07732">
    <property type="entry name" value="Cu-oxidase_3"/>
    <property type="match status" value="1"/>
</dbReference>
<accession>A0A5J5F8V4</accession>
<dbReference type="Proteomes" id="UP000326924">
    <property type="component" value="Unassembled WGS sequence"/>
</dbReference>
<dbReference type="InterPro" id="IPR011707">
    <property type="entry name" value="Cu-oxidase-like_N"/>
</dbReference>
<evidence type="ECO:0000256" key="4">
    <source>
        <dbReference type="ARBA" id="ARBA00023008"/>
    </source>
</evidence>
<evidence type="ECO:0000256" key="1">
    <source>
        <dbReference type="ARBA" id="ARBA00010609"/>
    </source>
</evidence>
<comment type="similarity">
    <text evidence="1">Belongs to the multicopper oxidase family.</text>
</comment>
<keyword evidence="3" id="KW-0560">Oxidoreductase</keyword>
<feature type="domain" description="Plastocyanin-like" evidence="7">
    <location>
        <begin position="1"/>
        <end position="35"/>
    </location>
</feature>
<dbReference type="Gene3D" id="2.60.40.420">
    <property type="entry name" value="Cupredoxins - blue copper proteins"/>
    <property type="match status" value="3"/>
</dbReference>
<dbReference type="CDD" id="cd13901">
    <property type="entry name" value="CuRO_3_MaLCC_like"/>
    <property type="match status" value="1"/>
</dbReference>
<dbReference type="GO" id="GO:0005507">
    <property type="term" value="F:copper ion binding"/>
    <property type="evidence" value="ECO:0007669"/>
    <property type="project" value="InterPro"/>
</dbReference>
<dbReference type="PANTHER" id="PTHR11709:SF71">
    <property type="entry name" value="OXIDOREDUCTASE TPCJ"/>
    <property type="match status" value="1"/>
</dbReference>
<dbReference type="AlphaFoldDB" id="A0A5J5F8V4"/>
<evidence type="ECO:0000313" key="8">
    <source>
        <dbReference type="EMBL" id="KAA8913747.1"/>
    </source>
</evidence>
<dbReference type="SUPFAM" id="SSF49503">
    <property type="entry name" value="Cupredoxins"/>
    <property type="match status" value="3"/>
</dbReference>
<dbReference type="InterPro" id="IPR045087">
    <property type="entry name" value="Cu-oxidase_fam"/>
</dbReference>
<evidence type="ECO:0000259" key="6">
    <source>
        <dbReference type="Pfam" id="PF07731"/>
    </source>
</evidence>
<evidence type="ECO:0000259" key="5">
    <source>
        <dbReference type="Pfam" id="PF00394"/>
    </source>
</evidence>
<dbReference type="InterPro" id="IPR002355">
    <property type="entry name" value="Cu_oxidase_Cu_BS"/>
</dbReference>
<evidence type="ECO:0000256" key="3">
    <source>
        <dbReference type="ARBA" id="ARBA00023002"/>
    </source>
</evidence>
<dbReference type="EMBL" id="VXIS01000012">
    <property type="protein sequence ID" value="KAA8913747.1"/>
    <property type="molecule type" value="Genomic_DNA"/>
</dbReference>
<dbReference type="InterPro" id="IPR001117">
    <property type="entry name" value="Cu-oxidase_2nd"/>
</dbReference>